<evidence type="ECO:0000256" key="6">
    <source>
        <dbReference type="ARBA" id="ARBA00022989"/>
    </source>
</evidence>
<reference evidence="12" key="1">
    <citation type="submission" date="2023-03" db="EMBL/GenBank/DDBJ databases">
        <title>Near-Complete genome sequence of Lipomyces tetrasporous NRRL Y-64009, an oleaginous yeast capable of growing on lignocellulosic hydrolysates.</title>
        <authorList>
            <consortium name="Lawrence Berkeley National Laboratory"/>
            <person name="Jagtap S.S."/>
            <person name="Liu J.-J."/>
            <person name="Walukiewicz H.E."/>
            <person name="Pangilinan J."/>
            <person name="Lipzen A."/>
            <person name="Ahrendt S."/>
            <person name="Koriabine M."/>
            <person name="Cobaugh K."/>
            <person name="Salamov A."/>
            <person name="Yoshinaga Y."/>
            <person name="Ng V."/>
            <person name="Daum C."/>
            <person name="Grigoriev I.V."/>
            <person name="Slininger P.J."/>
            <person name="Dien B.S."/>
            <person name="Jin Y.-S."/>
            <person name="Rao C.V."/>
        </authorList>
    </citation>
    <scope>NUCLEOTIDE SEQUENCE</scope>
    <source>
        <strain evidence="12">NRRL Y-64009</strain>
    </source>
</reference>
<keyword evidence="13" id="KW-1185">Reference proteome</keyword>
<evidence type="ECO:0000313" key="13">
    <source>
        <dbReference type="Proteomes" id="UP001217417"/>
    </source>
</evidence>
<keyword evidence="5" id="KW-0677">Repeat</keyword>
<evidence type="ECO:0000256" key="4">
    <source>
        <dbReference type="ARBA" id="ARBA00022692"/>
    </source>
</evidence>
<evidence type="ECO:0000256" key="7">
    <source>
        <dbReference type="ARBA" id="ARBA00023128"/>
    </source>
</evidence>
<proteinExistence type="inferred from homology"/>
<dbReference type="PROSITE" id="PS50920">
    <property type="entry name" value="SOLCAR"/>
    <property type="match status" value="3"/>
</dbReference>
<organism evidence="12 13">
    <name type="scientific">Lipomyces tetrasporus</name>
    <dbReference type="NCBI Taxonomy" id="54092"/>
    <lineage>
        <taxon>Eukaryota</taxon>
        <taxon>Fungi</taxon>
        <taxon>Dikarya</taxon>
        <taxon>Ascomycota</taxon>
        <taxon>Saccharomycotina</taxon>
        <taxon>Lipomycetes</taxon>
        <taxon>Lipomycetales</taxon>
        <taxon>Lipomycetaceae</taxon>
        <taxon>Lipomyces</taxon>
    </lineage>
</organism>
<dbReference type="EMBL" id="JARPMG010000007">
    <property type="protein sequence ID" value="KAJ8099132.1"/>
    <property type="molecule type" value="Genomic_DNA"/>
</dbReference>
<name>A0AAD7QPD0_9ASCO</name>
<evidence type="ECO:0000256" key="1">
    <source>
        <dbReference type="ARBA" id="ARBA00004225"/>
    </source>
</evidence>
<protein>
    <submittedName>
        <fullName evidence="12">Mitochondrial carrier domain-containing protein</fullName>
    </submittedName>
</protein>
<dbReference type="PANTHER" id="PTHR45624:SF4">
    <property type="entry name" value="CONGESTED-LIKE TRACHEA PROTEIN-RELATED"/>
    <property type="match status" value="1"/>
</dbReference>
<gene>
    <name evidence="12" type="ORF">POJ06DRAFT_128640</name>
</gene>
<dbReference type="Gene3D" id="1.50.40.10">
    <property type="entry name" value="Mitochondrial carrier domain"/>
    <property type="match status" value="2"/>
</dbReference>
<dbReference type="AlphaFoldDB" id="A0AAD7QPD0"/>
<evidence type="ECO:0000256" key="10">
    <source>
        <dbReference type="RuleBase" id="RU000488"/>
    </source>
</evidence>
<dbReference type="Proteomes" id="UP001217417">
    <property type="component" value="Unassembled WGS sequence"/>
</dbReference>
<dbReference type="RefSeq" id="XP_056042582.1">
    <property type="nucleotide sequence ID" value="XM_056184337.1"/>
</dbReference>
<evidence type="ECO:0000256" key="2">
    <source>
        <dbReference type="ARBA" id="ARBA00006375"/>
    </source>
</evidence>
<comment type="caution">
    <text evidence="12">The sequence shown here is derived from an EMBL/GenBank/DDBJ whole genome shotgun (WGS) entry which is preliminary data.</text>
</comment>
<keyword evidence="8 9" id="KW-0472">Membrane</keyword>
<dbReference type="GO" id="GO:0031966">
    <property type="term" value="C:mitochondrial membrane"/>
    <property type="evidence" value="ECO:0007669"/>
    <property type="project" value="UniProtKB-SubCell"/>
</dbReference>
<evidence type="ECO:0000256" key="5">
    <source>
        <dbReference type="ARBA" id="ARBA00022737"/>
    </source>
</evidence>
<sequence>MSDAAEITDSVKASLIVGQLKSFTAGGVGGVCAVLVGHPFDLIKVRLQTAEKGVYSGALDALKKTVARDGIFGVYRGVSPPLLGVTPMFAISFWGYDLGKRIVRSATPVAPSGDLSIAQISAAGFFSAIPMTLIAAPFERIKVLLQIQGQSGENKYSGPLDVVKKLYLEGGIRSLMRGSLATLCRDGPGSAIYFATYEYLKEYLTPAGSSMSLGAISFAGGMSGVAMWLTIFPIDTIKSKLQSSETHTNIARVTSSIYKAGGVKAFFPGLGPALARSFPANAATFVGVELTHKFFDKLLG</sequence>
<keyword evidence="4 9" id="KW-0812">Transmembrane</keyword>
<evidence type="ECO:0000256" key="8">
    <source>
        <dbReference type="ARBA" id="ARBA00023136"/>
    </source>
</evidence>
<dbReference type="InterPro" id="IPR050567">
    <property type="entry name" value="Mitochondrial_Carrier"/>
</dbReference>
<feature type="transmembrane region" description="Helical" evidence="11">
    <location>
        <begin position="213"/>
        <end position="234"/>
    </location>
</feature>
<feature type="repeat" description="Solcar" evidence="9">
    <location>
        <begin position="211"/>
        <end position="294"/>
    </location>
</feature>
<comment type="similarity">
    <text evidence="2 10">Belongs to the mitochondrial carrier (TC 2.A.29) family.</text>
</comment>
<feature type="repeat" description="Solcar" evidence="9">
    <location>
        <begin position="115"/>
        <end position="203"/>
    </location>
</feature>
<feature type="transmembrane region" description="Helical" evidence="11">
    <location>
        <begin position="73"/>
        <end position="96"/>
    </location>
</feature>
<dbReference type="InterPro" id="IPR018108">
    <property type="entry name" value="MCP_transmembrane"/>
</dbReference>
<evidence type="ECO:0000313" key="12">
    <source>
        <dbReference type="EMBL" id="KAJ8099132.1"/>
    </source>
</evidence>
<evidence type="ECO:0000256" key="11">
    <source>
        <dbReference type="SAM" id="Phobius"/>
    </source>
</evidence>
<dbReference type="GO" id="GO:0006839">
    <property type="term" value="P:mitochondrial transport"/>
    <property type="evidence" value="ECO:0007669"/>
    <property type="project" value="TreeGrafter"/>
</dbReference>
<dbReference type="GO" id="GO:1902603">
    <property type="term" value="P:carnitine transmembrane transport"/>
    <property type="evidence" value="ECO:0007669"/>
    <property type="project" value="TreeGrafter"/>
</dbReference>
<dbReference type="PANTHER" id="PTHR45624">
    <property type="entry name" value="MITOCHONDRIAL BASIC AMINO ACIDS TRANSPORTER-RELATED"/>
    <property type="match status" value="1"/>
</dbReference>
<feature type="repeat" description="Solcar" evidence="9">
    <location>
        <begin position="17"/>
        <end position="102"/>
    </location>
</feature>
<keyword evidence="3 10" id="KW-0813">Transport</keyword>
<feature type="transmembrane region" description="Helical" evidence="11">
    <location>
        <begin position="116"/>
        <end position="138"/>
    </location>
</feature>
<accession>A0AAD7QPD0</accession>
<dbReference type="Pfam" id="PF00153">
    <property type="entry name" value="Mito_carr"/>
    <property type="match status" value="3"/>
</dbReference>
<dbReference type="GO" id="GO:0015227">
    <property type="term" value="F:O-acyl-L-carnitine transmembrane transporter activity"/>
    <property type="evidence" value="ECO:0007669"/>
    <property type="project" value="TreeGrafter"/>
</dbReference>
<keyword evidence="6 11" id="KW-1133">Transmembrane helix</keyword>
<evidence type="ECO:0000256" key="9">
    <source>
        <dbReference type="PROSITE-ProRule" id="PRU00282"/>
    </source>
</evidence>
<comment type="subcellular location">
    <subcellularLocation>
        <location evidence="1">Mitochondrion membrane</location>
        <topology evidence="1">Multi-pass membrane protein</topology>
    </subcellularLocation>
</comment>
<dbReference type="InterPro" id="IPR023395">
    <property type="entry name" value="MCP_dom_sf"/>
</dbReference>
<dbReference type="GeneID" id="80879503"/>
<evidence type="ECO:0000256" key="3">
    <source>
        <dbReference type="ARBA" id="ARBA00022448"/>
    </source>
</evidence>
<dbReference type="SUPFAM" id="SSF103506">
    <property type="entry name" value="Mitochondrial carrier"/>
    <property type="match status" value="1"/>
</dbReference>
<keyword evidence="7" id="KW-0496">Mitochondrion</keyword>